<comment type="caution">
    <text evidence="3">The sequence shown here is derived from an EMBL/GenBank/DDBJ whole genome shotgun (WGS) entry which is preliminary data.</text>
</comment>
<evidence type="ECO:0000256" key="1">
    <source>
        <dbReference type="PROSITE-ProRule" id="PRU00289"/>
    </source>
</evidence>
<dbReference type="KEGG" id="lcz:LCAZH_1229"/>
<proteinExistence type="predicted"/>
<keyword evidence="1" id="KW-0067">ATP-binding</keyword>
<dbReference type="RefSeq" id="WP_013245677.1">
    <property type="nucleotide sequence ID" value="NC_014334.2"/>
</dbReference>
<dbReference type="SUPFAM" id="SSF52540">
    <property type="entry name" value="P-loop containing nucleoside triphosphate hydrolases"/>
    <property type="match status" value="1"/>
</dbReference>
<evidence type="ECO:0000259" key="2">
    <source>
        <dbReference type="PROSITE" id="PS50901"/>
    </source>
</evidence>
<dbReference type="PROSITE" id="PS50901">
    <property type="entry name" value="FTSK"/>
    <property type="match status" value="1"/>
</dbReference>
<dbReference type="Gene3D" id="3.40.50.300">
    <property type="entry name" value="P-loop containing nucleotide triphosphate hydrolases"/>
    <property type="match status" value="1"/>
</dbReference>
<evidence type="ECO:0000313" key="4">
    <source>
        <dbReference type="Proteomes" id="UP001231451"/>
    </source>
</evidence>
<dbReference type="KEGG" id="lcl:LOCK919_1417"/>
<feature type="domain" description="FtsK" evidence="2">
    <location>
        <begin position="127"/>
        <end position="308"/>
    </location>
</feature>
<feature type="binding site" evidence="1">
    <location>
        <begin position="144"/>
        <end position="151"/>
    </location>
    <ligand>
        <name>ATP</name>
        <dbReference type="ChEBI" id="CHEBI:30616"/>
    </ligand>
</feature>
<organism evidence="3 4">
    <name type="scientific">Lacticaseibacillus paracasei</name>
    <name type="common">Lactobacillus paracasei</name>
    <dbReference type="NCBI Taxonomy" id="1597"/>
    <lineage>
        <taxon>Bacteria</taxon>
        <taxon>Bacillati</taxon>
        <taxon>Bacillota</taxon>
        <taxon>Bacilli</taxon>
        <taxon>Lactobacillales</taxon>
        <taxon>Lactobacillaceae</taxon>
        <taxon>Lacticaseibacillus</taxon>
    </lineage>
</organism>
<sequence>MSNEEVRTYLLQSLNMSLDIKGETTYTNSFDVQITDKGFLFIPRVPCSFVLDADLYQRIFSIANGVLYPKFTLLKQSGAFFTPTKSSNFHLARAFFYPWFVGIPERLVIKDIDDFVSTVPLGELPLMKGVTVDFDQITHVEIAGNSGAGKSYALVYLLNVINKFADLVIVDPKYDSPSRWGKDHSVRVVHPDDSSSQNDYVTQVNGVLSEVLKIIHRRQATLQTGHSFNFKPIVIVIDELMALSMAVTKTIKDSFFGLLGQVALLGRTTKVHLILVSQRFDASALPVAVREQANLYIQLGNINKKTTQFLFPDLDNTDGIVVPVGRGTGLVQIIDGIHAPNIMPLLMPTYGRGGD</sequence>
<evidence type="ECO:0000313" key="3">
    <source>
        <dbReference type="EMBL" id="MDM7452821.1"/>
    </source>
</evidence>
<dbReference type="GO" id="GO:0003677">
    <property type="term" value="F:DNA binding"/>
    <property type="evidence" value="ECO:0007669"/>
    <property type="project" value="InterPro"/>
</dbReference>
<dbReference type="GO" id="GO:0051301">
    <property type="term" value="P:cell division"/>
    <property type="evidence" value="ECO:0007669"/>
    <property type="project" value="UniProtKB-KW"/>
</dbReference>
<dbReference type="GO" id="GO:0005524">
    <property type="term" value="F:ATP binding"/>
    <property type="evidence" value="ECO:0007669"/>
    <property type="project" value="UniProtKB-UniRule"/>
</dbReference>
<dbReference type="InterPro" id="IPR002543">
    <property type="entry name" value="FtsK_dom"/>
</dbReference>
<dbReference type="EMBL" id="JAUCBG010000001">
    <property type="protein sequence ID" value="MDM7452821.1"/>
    <property type="molecule type" value="Genomic_DNA"/>
</dbReference>
<keyword evidence="3" id="KW-0132">Cell division</keyword>
<keyword evidence="3" id="KW-0131">Cell cycle</keyword>
<dbReference type="Proteomes" id="UP001231451">
    <property type="component" value="Unassembled WGS sequence"/>
</dbReference>
<accession>A0AAP4JGF0</accession>
<name>A0AAP4JGF0_LACPA</name>
<dbReference type="AlphaFoldDB" id="A0AAP4JGF0"/>
<dbReference type="InterPro" id="IPR027417">
    <property type="entry name" value="P-loop_NTPase"/>
</dbReference>
<keyword evidence="1" id="KW-0547">Nucleotide-binding</keyword>
<protein>
    <submittedName>
        <fullName evidence="3">Cell division protein FtsK</fullName>
    </submittedName>
</protein>
<reference evidence="3" key="1">
    <citation type="submission" date="2023-06" db="EMBL/GenBank/DDBJ databases">
        <title>Draft Genome Sequences of lactic acid bacteria strains isolated from fermented milk products.</title>
        <authorList>
            <person name="Elcheninov A.G."/>
            <person name="Klyukina A."/>
            <person name="Zayulina K.S."/>
            <person name="Gavirova L.A."/>
            <person name="Shcherbakova P.A."/>
            <person name="Shestakov A.I."/>
            <person name="Kublanov I.V."/>
            <person name="Kochetkova T.V."/>
        </authorList>
    </citation>
    <scope>NUCLEOTIDE SEQUENCE</scope>
    <source>
        <strain evidence="3">TOM.1374</strain>
    </source>
</reference>
<gene>
    <name evidence="3" type="ORF">QUF16_00490</name>
</gene>